<keyword evidence="3" id="KW-1185">Reference proteome</keyword>
<keyword evidence="1" id="KW-0175">Coiled coil</keyword>
<feature type="coiled-coil region" evidence="1">
    <location>
        <begin position="118"/>
        <end position="149"/>
    </location>
</feature>
<dbReference type="AlphaFoldDB" id="A0A967F1G2"/>
<evidence type="ECO:0000313" key="2">
    <source>
        <dbReference type="EMBL" id="NIA71396.1"/>
    </source>
</evidence>
<sequence length="192" mass="21459">MAKPTIKADKSIESELGNSGNIDQIREILFGAAQRDQESRNTRLENLIERKSTEAAQRLEKAQATFDRKMDKLSTDLNARLDQLIQKLGQVESTAREEIAAGGRELTEMINGLDDRLSRDIQEQGERFERDLEAVRDELANAVDRLDRDKAGNLNLGDQLIEVGMRLKGDPTLSKIEKSLSGLLNGQPDEKA</sequence>
<protein>
    <submittedName>
        <fullName evidence="2">Uncharacterized protein</fullName>
    </submittedName>
</protein>
<dbReference type="Proteomes" id="UP000761264">
    <property type="component" value="Unassembled WGS sequence"/>
</dbReference>
<evidence type="ECO:0000256" key="1">
    <source>
        <dbReference type="SAM" id="Coils"/>
    </source>
</evidence>
<accession>A0A967F1G2</accession>
<dbReference type="RefSeq" id="WP_167228974.1">
    <property type="nucleotide sequence ID" value="NZ_JAAQPH010000021.1"/>
</dbReference>
<dbReference type="EMBL" id="JAAQPH010000021">
    <property type="protein sequence ID" value="NIA71396.1"/>
    <property type="molecule type" value="Genomic_DNA"/>
</dbReference>
<comment type="caution">
    <text evidence="2">The sequence shown here is derived from an EMBL/GenBank/DDBJ whole genome shotgun (WGS) entry which is preliminary data.</text>
</comment>
<organism evidence="2 3">
    <name type="scientific">Pelagibius litoralis</name>
    <dbReference type="NCBI Taxonomy" id="374515"/>
    <lineage>
        <taxon>Bacteria</taxon>
        <taxon>Pseudomonadati</taxon>
        <taxon>Pseudomonadota</taxon>
        <taxon>Alphaproteobacteria</taxon>
        <taxon>Rhodospirillales</taxon>
        <taxon>Rhodovibrionaceae</taxon>
        <taxon>Pelagibius</taxon>
    </lineage>
</organism>
<gene>
    <name evidence="2" type="ORF">HBA54_22630</name>
</gene>
<proteinExistence type="predicted"/>
<evidence type="ECO:0000313" key="3">
    <source>
        <dbReference type="Proteomes" id="UP000761264"/>
    </source>
</evidence>
<reference evidence="2" key="1">
    <citation type="submission" date="2020-03" db="EMBL/GenBank/DDBJ databases">
        <title>Genome of Pelagibius litoralis DSM 21314T.</title>
        <authorList>
            <person name="Wang G."/>
        </authorList>
    </citation>
    <scope>NUCLEOTIDE SEQUENCE</scope>
    <source>
        <strain evidence="2">DSM 21314</strain>
    </source>
</reference>
<dbReference type="Gene3D" id="1.20.120.20">
    <property type="entry name" value="Apolipoprotein"/>
    <property type="match status" value="1"/>
</dbReference>
<name>A0A967F1G2_9PROT</name>